<dbReference type="InterPro" id="IPR035919">
    <property type="entry name" value="EAL_sf"/>
</dbReference>
<dbReference type="CDD" id="cd01949">
    <property type="entry name" value="GGDEF"/>
    <property type="match status" value="1"/>
</dbReference>
<reference evidence="3 4" key="1">
    <citation type="submission" date="2014-10" db="EMBL/GenBank/DDBJ databases">
        <authorList>
            <person name="Seo M.-J."/>
            <person name="Seok Y.J."/>
            <person name="Cha I.-T."/>
        </authorList>
    </citation>
    <scope>NUCLEOTIDE SEQUENCE [LARGE SCALE GENOMIC DNA]</scope>
    <source>
        <strain evidence="3 4">NEU</strain>
    </source>
</reference>
<organism evidence="3 4">
    <name type="scientific">Massilia timonae</name>
    <dbReference type="NCBI Taxonomy" id="47229"/>
    <lineage>
        <taxon>Bacteria</taxon>
        <taxon>Pseudomonadati</taxon>
        <taxon>Pseudomonadota</taxon>
        <taxon>Betaproteobacteria</taxon>
        <taxon>Burkholderiales</taxon>
        <taxon>Oxalobacteraceae</taxon>
        <taxon>Telluria group</taxon>
        <taxon>Massilia</taxon>
    </lineage>
</organism>
<dbReference type="CDD" id="cd01948">
    <property type="entry name" value="EAL"/>
    <property type="match status" value="1"/>
</dbReference>
<name>A0A1S2N4Y8_9BURK</name>
<dbReference type="InterPro" id="IPR050706">
    <property type="entry name" value="Cyclic-di-GMP_PDE-like"/>
</dbReference>
<gene>
    <name evidence="3" type="ORF">LO55_2304</name>
</gene>
<dbReference type="NCBIfam" id="TIGR00254">
    <property type="entry name" value="GGDEF"/>
    <property type="match status" value="1"/>
</dbReference>
<sequence>MSVRPQRVNADRRERGENMRSMSRARMIYRLVRGRARLEVKNVAPQPGLHALGGEDGDEVLTESPDPKLDYITRLAVQASGAEIGGISLMFKSRIWLPSHIGIQGSFLPREGSFCDRALDVGGDWFEVPDASLDPRFAANPLVAEPPRCRHYAAVPLRGESEHLLGNLWVMSASARTLDVAQAAQLRLLGRIAADLLELRYCDPVTGMFNRAVFLHHLQRVLLEEEGALVTVGMVDLIGFRQVNDLFRRETGDRILRLMGKRIEDWADGALLGHLGADQFAFALLARPEEIDAHLARLCAAIDQPFEVEPGCMHTLHARIGIRRQALPCEESADGLLDAADIAMSSIRQQQGASVVHEYDAALMARARLRYELREAMRGALRFGRLEVHYQPQVDVAHGRLIGLEALVRWRHPAYGLVGPGMFVPQAESSGRIFELDMHVLDLVCRDLMAWRARGLATPPVALNFSRASLMHTQVFARLAEILEATGVPGELLEFEVTESQLLDSPTLLHQRISALRALGVRVAVDDFGTGYSNLDALTSFPFDRLKADRRFVHGVASDARTAGVFALIQGIAAVFDAELLCEGLEDEADLSWLAERGVHCVQGWYFSRAQPVQAIERILGRFQEAQDAPLSVPEMRALLA</sequence>
<dbReference type="InterPro" id="IPR001633">
    <property type="entry name" value="EAL_dom"/>
</dbReference>
<dbReference type="SMART" id="SM00052">
    <property type="entry name" value="EAL"/>
    <property type="match status" value="1"/>
</dbReference>
<dbReference type="Gene3D" id="3.20.20.450">
    <property type="entry name" value="EAL domain"/>
    <property type="match status" value="1"/>
</dbReference>
<dbReference type="SUPFAM" id="SSF141868">
    <property type="entry name" value="EAL domain-like"/>
    <property type="match status" value="1"/>
</dbReference>
<dbReference type="Pfam" id="PF00563">
    <property type="entry name" value="EAL"/>
    <property type="match status" value="1"/>
</dbReference>
<dbReference type="Gene3D" id="3.30.450.40">
    <property type="match status" value="1"/>
</dbReference>
<dbReference type="GO" id="GO:0071111">
    <property type="term" value="F:cyclic-guanylate-specific phosphodiesterase activity"/>
    <property type="evidence" value="ECO:0007669"/>
    <property type="project" value="InterPro"/>
</dbReference>
<dbReference type="PANTHER" id="PTHR33121:SF70">
    <property type="entry name" value="SIGNALING PROTEIN YKOW"/>
    <property type="match status" value="1"/>
</dbReference>
<feature type="domain" description="GGDEF" evidence="2">
    <location>
        <begin position="228"/>
        <end position="361"/>
    </location>
</feature>
<dbReference type="PROSITE" id="PS50883">
    <property type="entry name" value="EAL"/>
    <property type="match status" value="1"/>
</dbReference>
<dbReference type="InterPro" id="IPR029016">
    <property type="entry name" value="GAF-like_dom_sf"/>
</dbReference>
<evidence type="ECO:0000313" key="3">
    <source>
        <dbReference type="EMBL" id="OIJ40156.1"/>
    </source>
</evidence>
<feature type="domain" description="EAL" evidence="1">
    <location>
        <begin position="366"/>
        <end position="624"/>
    </location>
</feature>
<dbReference type="SUPFAM" id="SSF55781">
    <property type="entry name" value="GAF domain-like"/>
    <property type="match status" value="1"/>
</dbReference>
<proteinExistence type="predicted"/>
<evidence type="ECO:0000313" key="4">
    <source>
        <dbReference type="Proteomes" id="UP000180246"/>
    </source>
</evidence>
<comment type="caution">
    <text evidence="3">The sequence shown here is derived from an EMBL/GenBank/DDBJ whole genome shotgun (WGS) entry which is preliminary data.</text>
</comment>
<dbReference type="Pfam" id="PF01590">
    <property type="entry name" value="GAF"/>
    <property type="match status" value="1"/>
</dbReference>
<dbReference type="Proteomes" id="UP000180246">
    <property type="component" value="Unassembled WGS sequence"/>
</dbReference>
<dbReference type="AlphaFoldDB" id="A0A1S2N4Y8"/>
<evidence type="ECO:0000259" key="2">
    <source>
        <dbReference type="PROSITE" id="PS50887"/>
    </source>
</evidence>
<dbReference type="PANTHER" id="PTHR33121">
    <property type="entry name" value="CYCLIC DI-GMP PHOSPHODIESTERASE PDEF"/>
    <property type="match status" value="1"/>
</dbReference>
<protein>
    <submittedName>
        <fullName evidence="3">Diguanylate cyclase domain protein</fullName>
    </submittedName>
</protein>
<dbReference type="InterPro" id="IPR000160">
    <property type="entry name" value="GGDEF_dom"/>
</dbReference>
<dbReference type="EMBL" id="JRYB01000001">
    <property type="protein sequence ID" value="OIJ40156.1"/>
    <property type="molecule type" value="Genomic_DNA"/>
</dbReference>
<dbReference type="Pfam" id="PF00990">
    <property type="entry name" value="GGDEF"/>
    <property type="match status" value="1"/>
</dbReference>
<dbReference type="SUPFAM" id="SSF55073">
    <property type="entry name" value="Nucleotide cyclase"/>
    <property type="match status" value="1"/>
</dbReference>
<evidence type="ECO:0000259" key="1">
    <source>
        <dbReference type="PROSITE" id="PS50883"/>
    </source>
</evidence>
<dbReference type="SMART" id="SM00267">
    <property type="entry name" value="GGDEF"/>
    <property type="match status" value="1"/>
</dbReference>
<dbReference type="InterPro" id="IPR003018">
    <property type="entry name" value="GAF"/>
</dbReference>
<dbReference type="InterPro" id="IPR029787">
    <property type="entry name" value="Nucleotide_cyclase"/>
</dbReference>
<accession>A0A1S2N4Y8</accession>
<dbReference type="Gene3D" id="3.30.70.270">
    <property type="match status" value="1"/>
</dbReference>
<dbReference type="InterPro" id="IPR043128">
    <property type="entry name" value="Rev_trsase/Diguanyl_cyclase"/>
</dbReference>
<dbReference type="PROSITE" id="PS50887">
    <property type="entry name" value="GGDEF"/>
    <property type="match status" value="1"/>
</dbReference>